<feature type="compositionally biased region" description="Basic residues" evidence="1">
    <location>
        <begin position="47"/>
        <end position="63"/>
    </location>
</feature>
<evidence type="ECO:0000313" key="2">
    <source>
        <dbReference type="EMBL" id="EEE66030.1"/>
    </source>
</evidence>
<proteinExistence type="predicted"/>
<sequence>MEVRRPAGNEAAATQKGRAAAAGARRSNTSVLCRVHNGVPALAAGKQHQRLVPRPPRQPRPRRASAGGQRGRVGGAGHCCCCLPELDRDTSRDPPAGIYLRPSQPLNRESKLAILASSRNRQYHTTNQHYMSPVLQDLEESKARTFRVLFVPFDPALFPVSPPGSGLTTKAA</sequence>
<name>B9FPY8_ORYSJ</name>
<feature type="compositionally biased region" description="Low complexity" evidence="1">
    <location>
        <begin position="11"/>
        <end position="26"/>
    </location>
</feature>
<dbReference type="AlphaFoldDB" id="B9FPY8"/>
<evidence type="ECO:0000256" key="1">
    <source>
        <dbReference type="SAM" id="MobiDB-lite"/>
    </source>
</evidence>
<dbReference type="EMBL" id="CM000143">
    <property type="protein sequence ID" value="EEE66030.1"/>
    <property type="molecule type" value="Genomic_DNA"/>
</dbReference>
<dbReference type="Proteomes" id="UP000007752">
    <property type="component" value="Chromosome 6"/>
</dbReference>
<reference evidence="2" key="2">
    <citation type="submission" date="2008-12" db="EMBL/GenBank/DDBJ databases">
        <title>Improved gene annotation of the rice (Oryza sativa) genomes.</title>
        <authorList>
            <person name="Wang J."/>
            <person name="Li R."/>
            <person name="Fan W."/>
            <person name="Huang Q."/>
            <person name="Zhang J."/>
            <person name="Zhou Y."/>
            <person name="Hu Y."/>
            <person name="Zi S."/>
            <person name="Li J."/>
            <person name="Ni P."/>
            <person name="Zheng H."/>
            <person name="Zhang Y."/>
            <person name="Zhao M."/>
            <person name="Hao Q."/>
            <person name="McDermott J."/>
            <person name="Samudrala R."/>
            <person name="Kristiansen K."/>
            <person name="Wong G.K.-S."/>
        </authorList>
    </citation>
    <scope>NUCLEOTIDE SEQUENCE</scope>
</reference>
<gene>
    <name evidence="2" type="ORF">OsJ_22002</name>
</gene>
<feature type="region of interest" description="Disordered" evidence="1">
    <location>
        <begin position="42"/>
        <end position="71"/>
    </location>
</feature>
<protein>
    <submittedName>
        <fullName evidence="2">Uncharacterized protein</fullName>
    </submittedName>
</protein>
<accession>B9FPY8</accession>
<organism evidence="2">
    <name type="scientific">Oryza sativa subsp. japonica</name>
    <name type="common">Rice</name>
    <dbReference type="NCBI Taxonomy" id="39947"/>
    <lineage>
        <taxon>Eukaryota</taxon>
        <taxon>Viridiplantae</taxon>
        <taxon>Streptophyta</taxon>
        <taxon>Embryophyta</taxon>
        <taxon>Tracheophyta</taxon>
        <taxon>Spermatophyta</taxon>
        <taxon>Magnoliopsida</taxon>
        <taxon>Liliopsida</taxon>
        <taxon>Poales</taxon>
        <taxon>Poaceae</taxon>
        <taxon>BOP clade</taxon>
        <taxon>Oryzoideae</taxon>
        <taxon>Oryzeae</taxon>
        <taxon>Oryzinae</taxon>
        <taxon>Oryza</taxon>
        <taxon>Oryza sativa</taxon>
    </lineage>
</organism>
<reference evidence="2" key="1">
    <citation type="journal article" date="2005" name="PLoS Biol.">
        <title>The genomes of Oryza sativa: a history of duplications.</title>
        <authorList>
            <person name="Yu J."/>
            <person name="Wang J."/>
            <person name="Lin W."/>
            <person name="Li S."/>
            <person name="Li H."/>
            <person name="Zhou J."/>
            <person name="Ni P."/>
            <person name="Dong W."/>
            <person name="Hu S."/>
            <person name="Zeng C."/>
            <person name="Zhang J."/>
            <person name="Zhang Y."/>
            <person name="Li R."/>
            <person name="Xu Z."/>
            <person name="Li S."/>
            <person name="Li X."/>
            <person name="Zheng H."/>
            <person name="Cong L."/>
            <person name="Lin L."/>
            <person name="Yin J."/>
            <person name="Geng J."/>
            <person name="Li G."/>
            <person name="Shi J."/>
            <person name="Liu J."/>
            <person name="Lv H."/>
            <person name="Li J."/>
            <person name="Wang J."/>
            <person name="Deng Y."/>
            <person name="Ran L."/>
            <person name="Shi X."/>
            <person name="Wang X."/>
            <person name="Wu Q."/>
            <person name="Li C."/>
            <person name="Ren X."/>
            <person name="Wang J."/>
            <person name="Wang X."/>
            <person name="Li D."/>
            <person name="Liu D."/>
            <person name="Zhang X."/>
            <person name="Ji Z."/>
            <person name="Zhao W."/>
            <person name="Sun Y."/>
            <person name="Zhang Z."/>
            <person name="Bao J."/>
            <person name="Han Y."/>
            <person name="Dong L."/>
            <person name="Ji J."/>
            <person name="Chen P."/>
            <person name="Wu S."/>
            <person name="Liu J."/>
            <person name="Xiao Y."/>
            <person name="Bu D."/>
            <person name="Tan J."/>
            <person name="Yang L."/>
            <person name="Ye C."/>
            <person name="Zhang J."/>
            <person name="Xu J."/>
            <person name="Zhou Y."/>
            <person name="Yu Y."/>
            <person name="Zhang B."/>
            <person name="Zhuang S."/>
            <person name="Wei H."/>
            <person name="Liu B."/>
            <person name="Lei M."/>
            <person name="Yu H."/>
            <person name="Li Y."/>
            <person name="Xu H."/>
            <person name="Wei S."/>
            <person name="He X."/>
            <person name="Fang L."/>
            <person name="Zhang Z."/>
            <person name="Zhang Y."/>
            <person name="Huang X."/>
            <person name="Su Z."/>
            <person name="Tong W."/>
            <person name="Li J."/>
            <person name="Tong Z."/>
            <person name="Li S."/>
            <person name="Ye J."/>
            <person name="Wang L."/>
            <person name="Fang L."/>
            <person name="Lei T."/>
            <person name="Chen C."/>
            <person name="Chen H."/>
            <person name="Xu Z."/>
            <person name="Li H."/>
            <person name="Huang H."/>
            <person name="Zhang F."/>
            <person name="Xu H."/>
            <person name="Li N."/>
            <person name="Zhao C."/>
            <person name="Li S."/>
            <person name="Dong L."/>
            <person name="Huang Y."/>
            <person name="Li L."/>
            <person name="Xi Y."/>
            <person name="Qi Q."/>
            <person name="Li W."/>
            <person name="Zhang B."/>
            <person name="Hu W."/>
            <person name="Zhang Y."/>
            <person name="Tian X."/>
            <person name="Jiao Y."/>
            <person name="Liang X."/>
            <person name="Jin J."/>
            <person name="Gao L."/>
            <person name="Zheng W."/>
            <person name="Hao B."/>
            <person name="Liu S."/>
            <person name="Wang W."/>
            <person name="Yuan L."/>
            <person name="Cao M."/>
            <person name="McDermott J."/>
            <person name="Samudrala R."/>
            <person name="Wang J."/>
            <person name="Wong G.K."/>
            <person name="Yang H."/>
        </authorList>
    </citation>
    <scope>NUCLEOTIDE SEQUENCE [LARGE SCALE GENOMIC DNA]</scope>
</reference>
<feature type="region of interest" description="Disordered" evidence="1">
    <location>
        <begin position="1"/>
        <end position="26"/>
    </location>
</feature>